<gene>
    <name evidence="1" type="ORF">MTR67_022756</name>
</gene>
<dbReference type="AlphaFoldDB" id="A0AAF0QTX9"/>
<accession>A0AAF0QTX9</accession>
<protein>
    <submittedName>
        <fullName evidence="1">Uncharacterized protein</fullName>
    </submittedName>
</protein>
<name>A0AAF0QTX9_SOLVR</name>
<dbReference type="EMBL" id="CP133616">
    <property type="protein sequence ID" value="WMV29371.1"/>
    <property type="molecule type" value="Genomic_DNA"/>
</dbReference>
<dbReference type="Proteomes" id="UP001234989">
    <property type="component" value="Chromosome 5"/>
</dbReference>
<evidence type="ECO:0000313" key="2">
    <source>
        <dbReference type="Proteomes" id="UP001234989"/>
    </source>
</evidence>
<organism evidence="1 2">
    <name type="scientific">Solanum verrucosum</name>
    <dbReference type="NCBI Taxonomy" id="315347"/>
    <lineage>
        <taxon>Eukaryota</taxon>
        <taxon>Viridiplantae</taxon>
        <taxon>Streptophyta</taxon>
        <taxon>Embryophyta</taxon>
        <taxon>Tracheophyta</taxon>
        <taxon>Spermatophyta</taxon>
        <taxon>Magnoliopsida</taxon>
        <taxon>eudicotyledons</taxon>
        <taxon>Gunneridae</taxon>
        <taxon>Pentapetalae</taxon>
        <taxon>asterids</taxon>
        <taxon>lamiids</taxon>
        <taxon>Solanales</taxon>
        <taxon>Solanaceae</taxon>
        <taxon>Solanoideae</taxon>
        <taxon>Solaneae</taxon>
        <taxon>Solanum</taxon>
    </lineage>
</organism>
<evidence type="ECO:0000313" key="1">
    <source>
        <dbReference type="EMBL" id="WMV29371.1"/>
    </source>
</evidence>
<proteinExistence type="predicted"/>
<sequence length="63" mass="7119">MLGLMKLFGGSVGWCTRLICLQNWKCPILYVMYICCGSAQEILCVLCPLSIFASLKTYLTLMY</sequence>
<keyword evidence="2" id="KW-1185">Reference proteome</keyword>
<reference evidence="1" key="1">
    <citation type="submission" date="2023-08" db="EMBL/GenBank/DDBJ databases">
        <title>A de novo genome assembly of Solanum verrucosum Schlechtendal, a Mexican diploid species geographically isolated from the other diploid A-genome species in potato relatives.</title>
        <authorList>
            <person name="Hosaka K."/>
        </authorList>
    </citation>
    <scope>NUCLEOTIDE SEQUENCE</scope>
    <source>
        <tissue evidence="1">Young leaves</tissue>
    </source>
</reference>